<sequence>MASIVNEIVSVIVKLVITIAGTAFMTYGIPYLKQIGMYKIVQMAVRAAEKLGVTGAIQKADKKKYVIAALEKMHIKVTPTIEMMIEAAVKEMDIQNEKIQAELKKD</sequence>
<keyword evidence="1" id="KW-1133">Transmembrane helix</keyword>
<organism evidence="2">
    <name type="scientific">Siphoviridae sp. ctGa111</name>
    <dbReference type="NCBI Taxonomy" id="2825413"/>
    <lineage>
        <taxon>Viruses</taxon>
        <taxon>Duplodnaviria</taxon>
        <taxon>Heunggongvirae</taxon>
        <taxon>Uroviricota</taxon>
        <taxon>Caudoviricetes</taxon>
    </lineage>
</organism>
<protein>
    <submittedName>
        <fullName evidence="2">Holin</fullName>
    </submittedName>
</protein>
<accession>A0A8S5VDD8</accession>
<keyword evidence="1" id="KW-0472">Membrane</keyword>
<evidence type="ECO:0000256" key="1">
    <source>
        <dbReference type="SAM" id="Phobius"/>
    </source>
</evidence>
<proteinExistence type="predicted"/>
<keyword evidence="1" id="KW-0812">Transmembrane</keyword>
<reference evidence="2" key="1">
    <citation type="journal article" date="2021" name="Proc. Natl. Acad. Sci. U.S.A.">
        <title>A Catalog of Tens of Thousands of Viruses from Human Metagenomes Reveals Hidden Associations with Chronic Diseases.</title>
        <authorList>
            <person name="Tisza M.J."/>
            <person name="Buck C.B."/>
        </authorList>
    </citation>
    <scope>NUCLEOTIDE SEQUENCE</scope>
    <source>
        <strain evidence="2">CtGa111</strain>
    </source>
</reference>
<dbReference type="EMBL" id="BK016245">
    <property type="protein sequence ID" value="DAG04688.1"/>
    <property type="molecule type" value="Genomic_DNA"/>
</dbReference>
<name>A0A8S5VDD8_9CAUD</name>
<evidence type="ECO:0000313" key="2">
    <source>
        <dbReference type="EMBL" id="DAG04688.1"/>
    </source>
</evidence>
<feature type="transmembrane region" description="Helical" evidence="1">
    <location>
        <begin position="12"/>
        <end position="32"/>
    </location>
</feature>